<dbReference type="InterPro" id="IPR021388">
    <property type="entry name" value="DUF3024"/>
</dbReference>
<reference evidence="2" key="2">
    <citation type="submission" date="2023-07" db="EMBL/GenBank/DDBJ databases">
        <title>Shewanella mangrovi sp. nov., an acetaldehyde- degrading bacterium isolated from mangrove sediment.</title>
        <authorList>
            <person name="Liu Y."/>
        </authorList>
    </citation>
    <scope>NUCLEOTIDE SEQUENCE [LARGE SCALE GENOMIC DNA]</scope>
    <source>
        <strain evidence="2">C32</strain>
    </source>
</reference>
<reference evidence="1 2" key="1">
    <citation type="submission" date="2022-02" db="EMBL/GenBank/DDBJ databases">
        <authorList>
            <person name="Zhuang L."/>
        </authorList>
    </citation>
    <scope>NUCLEOTIDE SEQUENCE [LARGE SCALE GENOMIC DNA]</scope>
    <source>
        <strain evidence="1 2">C32</strain>
    </source>
</reference>
<comment type="caution">
    <text evidence="1">The sequence shown here is derived from an EMBL/GenBank/DDBJ whole genome shotgun (WGS) entry which is preliminary data.</text>
</comment>
<evidence type="ECO:0000313" key="2">
    <source>
        <dbReference type="Proteomes" id="UP001201549"/>
    </source>
</evidence>
<dbReference type="EMBL" id="JAKOGG010000005">
    <property type="protein sequence ID" value="MCS4556699.1"/>
    <property type="molecule type" value="Genomic_DNA"/>
</dbReference>
<proteinExistence type="predicted"/>
<keyword evidence="2" id="KW-1185">Reference proteome</keyword>
<dbReference type="RefSeq" id="WP_238896095.1">
    <property type="nucleotide sequence ID" value="NZ_JAKOGG010000005.1"/>
</dbReference>
<organism evidence="1 2">
    <name type="scientific">Shewanella electrica</name>
    <dbReference type="NCBI Taxonomy" id="515560"/>
    <lineage>
        <taxon>Bacteria</taxon>
        <taxon>Pseudomonadati</taxon>
        <taxon>Pseudomonadota</taxon>
        <taxon>Gammaproteobacteria</taxon>
        <taxon>Alteromonadales</taxon>
        <taxon>Shewanellaceae</taxon>
        <taxon>Shewanella</taxon>
    </lineage>
</organism>
<sequence>MALSEFEIKKIEKAAEAFLAVRRPAPSIRDKWDIGWRLEQQSVFIFETRPLWQDPSQYQDIEVAKATYVQSQRVWKIYWQRQDLKWHSYEPDSQVKTIEQVFDVINQDELGCFFG</sequence>
<dbReference type="Pfam" id="PF11225">
    <property type="entry name" value="DUF3024"/>
    <property type="match status" value="1"/>
</dbReference>
<accession>A0ABT2FNC4</accession>
<name>A0ABT2FNC4_9GAMM</name>
<dbReference type="Proteomes" id="UP001201549">
    <property type="component" value="Unassembled WGS sequence"/>
</dbReference>
<gene>
    <name evidence="1" type="ORF">L9G74_09625</name>
</gene>
<protein>
    <submittedName>
        <fullName evidence="1">DUF3024 domain-containing protein</fullName>
    </submittedName>
</protein>
<evidence type="ECO:0000313" key="1">
    <source>
        <dbReference type="EMBL" id="MCS4556699.1"/>
    </source>
</evidence>